<organism evidence="2 3">
    <name type="scientific">Endosaccharibacter trunci</name>
    <dbReference type="NCBI Taxonomy" id="2812733"/>
    <lineage>
        <taxon>Bacteria</taxon>
        <taxon>Pseudomonadati</taxon>
        <taxon>Pseudomonadota</taxon>
        <taxon>Alphaproteobacteria</taxon>
        <taxon>Acetobacterales</taxon>
        <taxon>Acetobacteraceae</taxon>
        <taxon>Endosaccharibacter</taxon>
    </lineage>
</organism>
<proteinExistence type="predicted"/>
<dbReference type="RefSeq" id="WP_422864911.1">
    <property type="nucleotide sequence ID" value="NZ_JAMSKV010000012.1"/>
</dbReference>
<dbReference type="EMBL" id="JAMSKV010000012">
    <property type="protein sequence ID" value="MCQ8279427.1"/>
    <property type="molecule type" value="Genomic_DNA"/>
</dbReference>
<evidence type="ECO:0000313" key="2">
    <source>
        <dbReference type="EMBL" id="MCQ8279427.1"/>
    </source>
</evidence>
<reference evidence="2 3" key="1">
    <citation type="submission" date="2022-06" db="EMBL/GenBank/DDBJ databases">
        <title>Endosaccharibacter gen. nov., sp. nov., endophytic bacteria isolated from sugarcane.</title>
        <authorList>
            <person name="Pitiwittayakul N."/>
            <person name="Yukphan P."/>
            <person name="Charoenyingcharoen P."/>
            <person name="Tanasupawat S."/>
        </authorList>
    </citation>
    <scope>NUCLEOTIDE SEQUENCE [LARGE SCALE GENOMIC DNA]</scope>
    <source>
        <strain evidence="2 3">KSS8</strain>
    </source>
</reference>
<feature type="region of interest" description="Disordered" evidence="1">
    <location>
        <begin position="74"/>
        <end position="97"/>
    </location>
</feature>
<accession>A0ABT1W958</accession>
<evidence type="ECO:0000256" key="1">
    <source>
        <dbReference type="SAM" id="MobiDB-lite"/>
    </source>
</evidence>
<protein>
    <submittedName>
        <fullName evidence="2">Uncharacterized protein</fullName>
    </submittedName>
</protein>
<sequence>MSDWTLDGRFGQEIWREAEDRFAPVSVAGRTLERPGDAALLDRLGARDTGCAHPAPLPNAFRFCPRCGESLRDAPPPDRSAPWSPPFGDTGGLPERDLPLLPDPGTVEEIGLPPGVVAIAVAGGPSRLLCCDRSSGWVFAFSRRDADWHRLVRVPPAALPRWSWSAAAGHGGLALPTERGPVWLDLTMAADTPATLPDQPCASLGGPTRLGGAVIAPVSWNGGLAVAFLSGGSWTFLPVSGGEAEAGPFAVPVCGVDSAFWCSKTGQLAVRETGEGFEARFSAWADDVSPLLDARPVAGRDGTLHVQARLDRDTLVWESLFAPNQPRGRRMARGYMPGTGHAVFRENAQLRLPWDERPVCDYPLDDDRFLYPLLCLGENRFVLALCSDRSRLGGFLGDPLFPPPQDAPPVVCTLVFSRGPRMLEPLDCVLRAHRASDLSATVHGRFLMVHGAIENRCFRWELRDES</sequence>
<keyword evidence="3" id="KW-1185">Reference proteome</keyword>
<evidence type="ECO:0000313" key="3">
    <source>
        <dbReference type="Proteomes" id="UP001524587"/>
    </source>
</evidence>
<gene>
    <name evidence="2" type="ORF">NFI95_13355</name>
</gene>
<dbReference type="Proteomes" id="UP001524587">
    <property type="component" value="Unassembled WGS sequence"/>
</dbReference>
<name>A0ABT1W958_9PROT</name>
<comment type="caution">
    <text evidence="2">The sequence shown here is derived from an EMBL/GenBank/DDBJ whole genome shotgun (WGS) entry which is preliminary data.</text>
</comment>